<keyword evidence="4" id="KW-0687">Ribonucleoprotein</keyword>
<dbReference type="InterPro" id="IPR020373">
    <property type="entry name" value="Kgd4/YMR-31"/>
</dbReference>
<keyword evidence="4" id="KW-0689">Ribosomal protein</keyword>
<comment type="similarity">
    <text evidence="3">Belongs to the alpha-ketoglutarate dehydrogenase component 4 family.</text>
</comment>
<dbReference type="VEuPathDB" id="FungiDB:SCODWIG_01279"/>
<evidence type="ECO:0000313" key="4">
    <source>
        <dbReference type="EMBL" id="SSD59518.1"/>
    </source>
</evidence>
<reference evidence="5" key="1">
    <citation type="submission" date="2018-06" db="EMBL/GenBank/DDBJ databases">
        <authorList>
            <person name="Guldener U."/>
        </authorList>
    </citation>
    <scope>NUCLEOTIDE SEQUENCE [LARGE SCALE GENOMIC DNA]</scope>
    <source>
        <strain evidence="5">UTAD17</strain>
    </source>
</reference>
<evidence type="ECO:0000256" key="2">
    <source>
        <dbReference type="ARBA" id="ARBA00023128"/>
    </source>
</evidence>
<comment type="subcellular location">
    <subcellularLocation>
        <location evidence="1">Mitochondrion</location>
    </subcellularLocation>
</comment>
<evidence type="ECO:0000256" key="1">
    <source>
        <dbReference type="ARBA" id="ARBA00004173"/>
    </source>
</evidence>
<dbReference type="GO" id="GO:0005739">
    <property type="term" value="C:mitochondrion"/>
    <property type="evidence" value="ECO:0007669"/>
    <property type="project" value="UniProtKB-SubCell"/>
</dbReference>
<dbReference type="AlphaFoldDB" id="A0A376B4A5"/>
<dbReference type="GO" id="GO:0006103">
    <property type="term" value="P:2-oxoglutarate metabolic process"/>
    <property type="evidence" value="ECO:0007669"/>
    <property type="project" value="InterPro"/>
</dbReference>
<evidence type="ECO:0000256" key="3">
    <source>
        <dbReference type="ARBA" id="ARBA00043970"/>
    </source>
</evidence>
<gene>
    <name evidence="4" type="ORF">SCODWIG_01279</name>
</gene>
<dbReference type="Pfam" id="PF10937">
    <property type="entry name" value="Kgd4-YMR31"/>
    <property type="match status" value="1"/>
</dbReference>
<accession>A0A376B4A5</accession>
<sequence length="131" mass="14620">MNPTAVKLATAAKSQWTYVPMIKFLGPKIHYDSSSKEIKPHPFSAGLLPTSKDLISVPEFLSKQRPFKVVPYEKKTATVKTTSKTDKQATFTNRPLQDGEVSSINNLPLQYRFKPIEPLEMDIIEGGGVEL</sequence>
<keyword evidence="2" id="KW-0496">Mitochondrion</keyword>
<dbReference type="GO" id="GO:0005840">
    <property type="term" value="C:ribosome"/>
    <property type="evidence" value="ECO:0007669"/>
    <property type="project" value="UniProtKB-KW"/>
</dbReference>
<name>A0A376B4A5_9ASCO</name>
<dbReference type="EMBL" id="UFAJ01000155">
    <property type="protein sequence ID" value="SSD59518.1"/>
    <property type="molecule type" value="Genomic_DNA"/>
</dbReference>
<organism evidence="4 5">
    <name type="scientific">Saccharomycodes ludwigii</name>
    <dbReference type="NCBI Taxonomy" id="36035"/>
    <lineage>
        <taxon>Eukaryota</taxon>
        <taxon>Fungi</taxon>
        <taxon>Dikarya</taxon>
        <taxon>Ascomycota</taxon>
        <taxon>Saccharomycotina</taxon>
        <taxon>Saccharomycetes</taxon>
        <taxon>Saccharomycodales</taxon>
        <taxon>Saccharomycodaceae</taxon>
        <taxon>Saccharomycodes</taxon>
    </lineage>
</organism>
<dbReference type="Proteomes" id="UP000262825">
    <property type="component" value="Unassembled WGS sequence"/>
</dbReference>
<evidence type="ECO:0000313" key="5">
    <source>
        <dbReference type="Proteomes" id="UP000262825"/>
    </source>
</evidence>
<keyword evidence="5" id="KW-1185">Reference proteome</keyword>
<protein>
    <submittedName>
        <fullName evidence="4">Related to 37S ribosomal protein YMR-31, mitochondrial</fullName>
    </submittedName>
</protein>
<proteinExistence type="inferred from homology"/>